<feature type="transmembrane region" description="Helical" evidence="5">
    <location>
        <begin position="29"/>
        <end position="48"/>
    </location>
</feature>
<feature type="transmembrane region" description="Helical" evidence="5">
    <location>
        <begin position="388"/>
        <end position="408"/>
    </location>
</feature>
<evidence type="ECO:0000313" key="7">
    <source>
        <dbReference type="EMBL" id="KPJ01878.1"/>
    </source>
</evidence>
<feature type="transmembrane region" description="Helical" evidence="5">
    <location>
        <begin position="428"/>
        <end position="450"/>
    </location>
</feature>
<feature type="transmembrane region" description="Helical" evidence="5">
    <location>
        <begin position="319"/>
        <end position="344"/>
    </location>
</feature>
<evidence type="ECO:0000256" key="3">
    <source>
        <dbReference type="ARBA" id="ARBA00022989"/>
    </source>
</evidence>
<dbReference type="PANTHER" id="PTHR22950">
    <property type="entry name" value="AMINO ACID TRANSPORTER"/>
    <property type="match status" value="1"/>
</dbReference>
<name>A0A194Q8M5_PAPXU</name>
<feature type="transmembrane region" description="Helical" evidence="5">
    <location>
        <begin position="245"/>
        <end position="261"/>
    </location>
</feature>
<gene>
    <name evidence="7" type="ORF">RR46_05087</name>
</gene>
<reference evidence="7 8" key="1">
    <citation type="journal article" date="2015" name="Nat. Commun.">
        <title>Outbred genome sequencing and CRISPR/Cas9 gene editing in butterflies.</title>
        <authorList>
            <person name="Li X."/>
            <person name="Fan D."/>
            <person name="Zhang W."/>
            <person name="Liu G."/>
            <person name="Zhang L."/>
            <person name="Zhao L."/>
            <person name="Fang X."/>
            <person name="Chen L."/>
            <person name="Dong Y."/>
            <person name="Chen Y."/>
            <person name="Ding Y."/>
            <person name="Zhao R."/>
            <person name="Feng M."/>
            <person name="Zhu Y."/>
            <person name="Feng Y."/>
            <person name="Jiang X."/>
            <person name="Zhu D."/>
            <person name="Xiang H."/>
            <person name="Feng X."/>
            <person name="Li S."/>
            <person name="Wang J."/>
            <person name="Zhang G."/>
            <person name="Kronforst M.R."/>
            <person name="Wang W."/>
        </authorList>
    </citation>
    <scope>NUCLEOTIDE SEQUENCE [LARGE SCALE GENOMIC DNA]</scope>
    <source>
        <strain evidence="7">Ya'a_city_454_Px</strain>
        <tissue evidence="7">Whole body</tissue>
    </source>
</reference>
<feature type="transmembrane region" description="Helical" evidence="5">
    <location>
        <begin position="365"/>
        <end position="382"/>
    </location>
</feature>
<keyword evidence="4 5" id="KW-0472">Membrane</keyword>
<dbReference type="Pfam" id="PF01490">
    <property type="entry name" value="Aa_trans"/>
    <property type="match status" value="1"/>
</dbReference>
<accession>A0A194Q8M5</accession>
<protein>
    <submittedName>
        <fullName evidence="7">Proton-coupled amino acid transporter 4</fullName>
    </submittedName>
</protein>
<feature type="transmembrane region" description="Helical" evidence="5">
    <location>
        <begin position="273"/>
        <end position="299"/>
    </location>
</feature>
<sequence length="458" mass="51442">MDIKDSIEEDYNPFEHRNVKKPNSDIRSLANLIKASLGSGLLAIPLAFANSGWVLGIVCTVIIAFICCHCVYIFVQTSHGCCRVVRKPLLGYAETCQVQTSHGCCRVVRKPLLGYAETCQVAFQVGPKQIRPYAKWASIFAEFSLVFTYVGVCCIFTVLIADSIKQIFDRYVTTVDLPVEYYCLILLIPLCLMCQIRYLKWLAPFSLLANILLVATFAICLYYIFKDEINFADKKLIGDGARFPVFLSTVIFAMEGMGVVMPVENSMKKPQHFLGWGGVLVIAMTLIMLLYTTLGLFGYFRYGDALRGSITLNLPIDDWPAICAKVFIALSILFTYPLHFYVVLDIFTKYTEPHIKENYKSITQIVARIAVVCFSGGIGIALPMLEQIINIVGAFFYSILGLIIPGIIETVFRWENLGKYNWILWKNILIILFGLGSLISGCIVTVFDIIEKLNSKIE</sequence>
<keyword evidence="3 5" id="KW-1133">Transmembrane helix</keyword>
<dbReference type="PANTHER" id="PTHR22950:SF494">
    <property type="entry name" value="GH04538P"/>
    <property type="match status" value="1"/>
</dbReference>
<evidence type="ECO:0000313" key="8">
    <source>
        <dbReference type="Proteomes" id="UP000053268"/>
    </source>
</evidence>
<dbReference type="InterPro" id="IPR013057">
    <property type="entry name" value="AA_transpt_TM"/>
</dbReference>
<evidence type="ECO:0000256" key="4">
    <source>
        <dbReference type="ARBA" id="ARBA00023136"/>
    </source>
</evidence>
<organism evidence="7 8">
    <name type="scientific">Papilio xuthus</name>
    <name type="common">Asian swallowtail butterfly</name>
    <dbReference type="NCBI Taxonomy" id="66420"/>
    <lineage>
        <taxon>Eukaryota</taxon>
        <taxon>Metazoa</taxon>
        <taxon>Ecdysozoa</taxon>
        <taxon>Arthropoda</taxon>
        <taxon>Hexapoda</taxon>
        <taxon>Insecta</taxon>
        <taxon>Pterygota</taxon>
        <taxon>Neoptera</taxon>
        <taxon>Endopterygota</taxon>
        <taxon>Lepidoptera</taxon>
        <taxon>Glossata</taxon>
        <taxon>Ditrysia</taxon>
        <taxon>Papilionoidea</taxon>
        <taxon>Papilionidae</taxon>
        <taxon>Papilioninae</taxon>
        <taxon>Papilio</taxon>
    </lineage>
</organism>
<evidence type="ECO:0000256" key="5">
    <source>
        <dbReference type="SAM" id="Phobius"/>
    </source>
</evidence>
<dbReference type="AlphaFoldDB" id="A0A194Q8M5"/>
<keyword evidence="8" id="KW-1185">Reference proteome</keyword>
<feature type="domain" description="Amino acid transporter transmembrane" evidence="6">
    <location>
        <begin position="26"/>
        <end position="446"/>
    </location>
</feature>
<keyword evidence="2 5" id="KW-0812">Transmembrane</keyword>
<dbReference type="GO" id="GO:0005774">
    <property type="term" value="C:vacuolar membrane"/>
    <property type="evidence" value="ECO:0007669"/>
    <property type="project" value="TreeGrafter"/>
</dbReference>
<dbReference type="EMBL" id="KQ459299">
    <property type="protein sequence ID" value="KPJ01878.1"/>
    <property type="molecule type" value="Genomic_DNA"/>
</dbReference>
<evidence type="ECO:0000259" key="6">
    <source>
        <dbReference type="Pfam" id="PF01490"/>
    </source>
</evidence>
<feature type="transmembrane region" description="Helical" evidence="5">
    <location>
        <begin position="136"/>
        <end position="159"/>
    </location>
</feature>
<dbReference type="GO" id="GO:0015179">
    <property type="term" value="F:L-amino acid transmembrane transporter activity"/>
    <property type="evidence" value="ECO:0007669"/>
    <property type="project" value="TreeGrafter"/>
</dbReference>
<feature type="transmembrane region" description="Helical" evidence="5">
    <location>
        <begin position="179"/>
        <end position="198"/>
    </location>
</feature>
<comment type="subcellular location">
    <subcellularLocation>
        <location evidence="1">Membrane</location>
        <topology evidence="1">Multi-pass membrane protein</topology>
    </subcellularLocation>
</comment>
<evidence type="ECO:0000256" key="2">
    <source>
        <dbReference type="ARBA" id="ARBA00022692"/>
    </source>
</evidence>
<feature type="transmembrane region" description="Helical" evidence="5">
    <location>
        <begin position="205"/>
        <end position="225"/>
    </location>
</feature>
<dbReference type="STRING" id="66420.A0A194Q8M5"/>
<proteinExistence type="predicted"/>
<dbReference type="Proteomes" id="UP000053268">
    <property type="component" value="Unassembled WGS sequence"/>
</dbReference>
<feature type="transmembrane region" description="Helical" evidence="5">
    <location>
        <begin position="54"/>
        <end position="75"/>
    </location>
</feature>
<evidence type="ECO:0000256" key="1">
    <source>
        <dbReference type="ARBA" id="ARBA00004141"/>
    </source>
</evidence>